<gene>
    <name evidence="1" type="ORF">JL106_15835</name>
</gene>
<proteinExistence type="predicted"/>
<dbReference type="Proteomes" id="UP000663792">
    <property type="component" value="Unassembled WGS sequence"/>
</dbReference>
<name>A0A938YF73_9ACTN</name>
<comment type="caution">
    <text evidence="1">The sequence shown here is derived from an EMBL/GenBank/DDBJ whole genome shotgun (WGS) entry which is preliminary data.</text>
</comment>
<organism evidence="1 2">
    <name type="scientific">Nakamurella leprariae</name>
    <dbReference type="NCBI Taxonomy" id="2803911"/>
    <lineage>
        <taxon>Bacteria</taxon>
        <taxon>Bacillati</taxon>
        <taxon>Actinomycetota</taxon>
        <taxon>Actinomycetes</taxon>
        <taxon>Nakamurellales</taxon>
        <taxon>Nakamurellaceae</taxon>
        <taxon>Nakamurella</taxon>
    </lineage>
</organism>
<evidence type="ECO:0000313" key="2">
    <source>
        <dbReference type="Proteomes" id="UP000663792"/>
    </source>
</evidence>
<keyword evidence="2" id="KW-1185">Reference proteome</keyword>
<accession>A0A938YF73</accession>
<dbReference type="RefSeq" id="WP_205261696.1">
    <property type="nucleotide sequence ID" value="NZ_JAERWK010000020.1"/>
</dbReference>
<protein>
    <submittedName>
        <fullName evidence="1">Uncharacterized protein</fullName>
    </submittedName>
</protein>
<reference evidence="1" key="1">
    <citation type="submission" date="2021-01" db="EMBL/GenBank/DDBJ databases">
        <title>YIM 132084 draft genome.</title>
        <authorList>
            <person name="An D."/>
        </authorList>
    </citation>
    <scope>NUCLEOTIDE SEQUENCE</scope>
    <source>
        <strain evidence="1">YIM 132084</strain>
    </source>
</reference>
<dbReference type="EMBL" id="JAERWK010000020">
    <property type="protein sequence ID" value="MBM9468754.1"/>
    <property type="molecule type" value="Genomic_DNA"/>
</dbReference>
<evidence type="ECO:0000313" key="1">
    <source>
        <dbReference type="EMBL" id="MBM9468754.1"/>
    </source>
</evidence>
<dbReference type="AlphaFoldDB" id="A0A938YF73"/>
<sequence length="332" mass="36098">MSVPPRIDSDAAPVDVEDQPSAAELARMCRSPHVRLTDAVTDGGPTAGRATWWHMVELVHDIAALYANWCTATTDWLLRTHGFAAAAAVFPVSELLPGGPVTVLSPEQTALARAVYRATDFPTERSDLERRVGAAEAVAALTALWDEVHAALDAAEVLRRDAATALVSLVHDRYGPDGLEDCLRHATGLVWRPRMAADLGRPPLVRLRAWAEKMSVGHNGAVSIRAEADRWVIVLDPCGSCGRQLLTGRYRDPWNFRVVAPGHRVGFLRDDITVYQAHLAVAHTMVPIELTGAPWPAMQCAGLAARPCELVLYRDPATTAEPFYAQVGMTRP</sequence>